<dbReference type="Gene3D" id="2.60.200.20">
    <property type="match status" value="1"/>
</dbReference>
<dbReference type="CDD" id="cd00060">
    <property type="entry name" value="FHA"/>
    <property type="match status" value="1"/>
</dbReference>
<evidence type="ECO:0000259" key="3">
    <source>
        <dbReference type="Pfam" id="PF21934"/>
    </source>
</evidence>
<keyword evidence="1" id="KW-1133">Transmembrane helix</keyword>
<dbReference type="InterPro" id="IPR008984">
    <property type="entry name" value="SMAD_FHA_dom_sf"/>
</dbReference>
<evidence type="ECO:0000256" key="1">
    <source>
        <dbReference type="SAM" id="Phobius"/>
    </source>
</evidence>
<reference evidence="5" key="1">
    <citation type="submission" date="2017-09" db="EMBL/GenBank/DDBJ databases">
        <authorList>
            <person name="Varghese N."/>
            <person name="Submissions S."/>
        </authorList>
    </citation>
    <scope>NUCLEOTIDE SEQUENCE [LARGE SCALE GENOMIC DNA]</scope>
    <source>
        <strain evidence="5">JKS000234</strain>
    </source>
</reference>
<evidence type="ECO:0000313" key="4">
    <source>
        <dbReference type="EMBL" id="SOD39766.1"/>
    </source>
</evidence>
<sequence>MFELRVLNGLHEGAAIPLTGESWSLGNDEQNDLQLCDEAIKSLHARLRKTEQLWELLPGEGDVYLSQGKAIRETLSLDLNQPFQLSGVWLVVSDADSPWQKNGLIPLDKNGNILTKSLTGKFDFLSRFAILIRPLIILFCLLLIGLAVAGFWSASKVEPKPQNLKPVLYDAEGLRAVVDRKLQERDLSSVVKVEGDHQGVWLVGSVTQIQSDIINRLMILMNKTYSIKIPFVNRTTLKVLSLPFRIVQITAGKGANVVIDNGKRLFIGDREGDFTLSRITKTAVEFTGPQNITVKW</sequence>
<dbReference type="AlphaFoldDB" id="A0A286C045"/>
<dbReference type="RefSeq" id="WP_097097534.1">
    <property type="nucleotide sequence ID" value="NZ_OCMY01000001.1"/>
</dbReference>
<keyword evidence="1" id="KW-0472">Membrane</keyword>
<dbReference type="InterPro" id="IPR053946">
    <property type="entry name" value="YscD_ppl_3rd"/>
</dbReference>
<protein>
    <submittedName>
        <fullName evidence="4">Type III secretion protein D</fullName>
    </submittedName>
</protein>
<organism evidence="4 5">
    <name type="scientific">Candidatus Pantoea floridensis</name>
    <dbReference type="NCBI Taxonomy" id="1938870"/>
    <lineage>
        <taxon>Bacteria</taxon>
        <taxon>Pseudomonadati</taxon>
        <taxon>Pseudomonadota</taxon>
        <taxon>Gammaproteobacteria</taxon>
        <taxon>Enterobacterales</taxon>
        <taxon>Erwiniaceae</taxon>
        <taxon>Pantoea</taxon>
    </lineage>
</organism>
<accession>A0A286C045</accession>
<keyword evidence="1" id="KW-0812">Transmembrane</keyword>
<dbReference type="EMBL" id="OCMY01000001">
    <property type="protein sequence ID" value="SOD39766.1"/>
    <property type="molecule type" value="Genomic_DNA"/>
</dbReference>
<dbReference type="SUPFAM" id="SSF49879">
    <property type="entry name" value="SMAD/FHA domain"/>
    <property type="match status" value="1"/>
</dbReference>
<proteinExistence type="predicted"/>
<dbReference type="Proteomes" id="UP000219271">
    <property type="component" value="Unassembled WGS sequence"/>
</dbReference>
<evidence type="ECO:0000259" key="2">
    <source>
        <dbReference type="Pfam" id="PF16697"/>
    </source>
</evidence>
<feature type="domain" description="YscD cytoplasmic" evidence="2">
    <location>
        <begin position="5"/>
        <end position="95"/>
    </location>
</feature>
<evidence type="ECO:0000313" key="5">
    <source>
        <dbReference type="Proteomes" id="UP000219271"/>
    </source>
</evidence>
<dbReference type="Pfam" id="PF21934">
    <property type="entry name" value="Yop-YscD_ppl_3rd"/>
    <property type="match status" value="1"/>
</dbReference>
<feature type="domain" description="YscD-like Bon-like" evidence="3">
    <location>
        <begin position="174"/>
        <end position="236"/>
    </location>
</feature>
<name>A0A286C045_9GAMM</name>
<dbReference type="OrthoDB" id="9156149at2"/>
<dbReference type="InterPro" id="IPR032030">
    <property type="entry name" value="YscD_cytoplasmic_dom"/>
</dbReference>
<keyword evidence="5" id="KW-1185">Reference proteome</keyword>
<feature type="transmembrane region" description="Helical" evidence="1">
    <location>
        <begin position="130"/>
        <end position="152"/>
    </location>
</feature>
<dbReference type="Pfam" id="PF16697">
    <property type="entry name" value="Yop-YscD_cpl"/>
    <property type="match status" value="1"/>
</dbReference>
<gene>
    <name evidence="4" type="ORF">SAMN06273570_4220</name>
</gene>